<gene>
    <name evidence="2" type="ORF">CALVIDRAFT_150399</name>
</gene>
<name>A0A167LJ66_CALVF</name>
<proteinExistence type="predicted"/>
<feature type="compositionally biased region" description="Basic residues" evidence="1">
    <location>
        <begin position="24"/>
        <end position="33"/>
    </location>
</feature>
<dbReference type="AlphaFoldDB" id="A0A167LJ66"/>
<evidence type="ECO:0000313" key="2">
    <source>
        <dbReference type="EMBL" id="KZO95740.1"/>
    </source>
</evidence>
<feature type="compositionally biased region" description="Polar residues" evidence="1">
    <location>
        <begin position="1"/>
        <end position="13"/>
    </location>
</feature>
<accession>A0A167LJ66</accession>
<feature type="region of interest" description="Disordered" evidence="1">
    <location>
        <begin position="1"/>
        <end position="34"/>
    </location>
</feature>
<dbReference type="EMBL" id="KV417287">
    <property type="protein sequence ID" value="KZO95740.1"/>
    <property type="molecule type" value="Genomic_DNA"/>
</dbReference>
<organism evidence="2 3">
    <name type="scientific">Calocera viscosa (strain TUFC12733)</name>
    <dbReference type="NCBI Taxonomy" id="1330018"/>
    <lineage>
        <taxon>Eukaryota</taxon>
        <taxon>Fungi</taxon>
        <taxon>Dikarya</taxon>
        <taxon>Basidiomycota</taxon>
        <taxon>Agaricomycotina</taxon>
        <taxon>Dacrymycetes</taxon>
        <taxon>Dacrymycetales</taxon>
        <taxon>Dacrymycetaceae</taxon>
        <taxon>Calocera</taxon>
    </lineage>
</organism>
<evidence type="ECO:0000256" key="1">
    <source>
        <dbReference type="SAM" id="MobiDB-lite"/>
    </source>
</evidence>
<dbReference type="Proteomes" id="UP000076738">
    <property type="component" value="Unassembled WGS sequence"/>
</dbReference>
<keyword evidence="3" id="KW-1185">Reference proteome</keyword>
<protein>
    <submittedName>
        <fullName evidence="2">Uncharacterized protein</fullName>
    </submittedName>
</protein>
<reference evidence="2 3" key="1">
    <citation type="journal article" date="2016" name="Mol. Biol. Evol.">
        <title>Comparative Genomics of Early-Diverging Mushroom-Forming Fungi Provides Insights into the Origins of Lignocellulose Decay Capabilities.</title>
        <authorList>
            <person name="Nagy L.G."/>
            <person name="Riley R."/>
            <person name="Tritt A."/>
            <person name="Adam C."/>
            <person name="Daum C."/>
            <person name="Floudas D."/>
            <person name="Sun H."/>
            <person name="Yadav J.S."/>
            <person name="Pangilinan J."/>
            <person name="Larsson K.H."/>
            <person name="Matsuura K."/>
            <person name="Barry K."/>
            <person name="Labutti K."/>
            <person name="Kuo R."/>
            <person name="Ohm R.A."/>
            <person name="Bhattacharya S.S."/>
            <person name="Shirouzu T."/>
            <person name="Yoshinaga Y."/>
            <person name="Martin F.M."/>
            <person name="Grigoriev I.V."/>
            <person name="Hibbett D.S."/>
        </authorList>
    </citation>
    <scope>NUCLEOTIDE SEQUENCE [LARGE SCALE GENOMIC DNA]</scope>
    <source>
        <strain evidence="2 3">TUFC12733</strain>
    </source>
</reference>
<evidence type="ECO:0000313" key="3">
    <source>
        <dbReference type="Proteomes" id="UP000076738"/>
    </source>
</evidence>
<sequence length="220" mass="24194">MKGQRTNKSSPSCSDAIPEPKQRVSPRRLRRSGRTSAQVSIGCCIHSRSRSFPLRCSQSAPWQTARAQCTPISVSGNPFLQSNDGAIIPARARSKEQLRARRACIRHAAPCRVIPDGSPPEGIHDVPEPRLAICSPMPHRPSQHCRADPFPKYHAHEITIQLTTCHRAVESTQAMFSPSRGTGISVIPGREHMTLMQSLMGLHSGMMRETTNAAPDPPER</sequence>